<feature type="compositionally biased region" description="Polar residues" evidence="1">
    <location>
        <begin position="225"/>
        <end position="238"/>
    </location>
</feature>
<evidence type="ECO:0000313" key="2">
    <source>
        <dbReference type="EMBL" id="KDN66439.1"/>
    </source>
</evidence>
<feature type="compositionally biased region" description="Polar residues" evidence="1">
    <location>
        <begin position="1"/>
        <end position="23"/>
    </location>
</feature>
<feature type="compositionally biased region" description="Basic and acidic residues" evidence="1">
    <location>
        <begin position="24"/>
        <end position="38"/>
    </location>
</feature>
<dbReference type="OMA" id="TGHELVW"/>
<keyword evidence="3" id="KW-1185">Reference proteome</keyword>
<dbReference type="AlphaFoldDB" id="A0A066XFK1"/>
<dbReference type="HOGENOM" id="CLU_562577_0_0_1"/>
<feature type="region of interest" description="Disordered" evidence="1">
    <location>
        <begin position="443"/>
        <end position="486"/>
    </location>
</feature>
<dbReference type="Proteomes" id="UP000027238">
    <property type="component" value="Unassembled WGS sequence"/>
</dbReference>
<gene>
    <name evidence="2" type="ORF">CSUB01_03024</name>
</gene>
<feature type="compositionally biased region" description="Polar residues" evidence="1">
    <location>
        <begin position="175"/>
        <end position="185"/>
    </location>
</feature>
<feature type="compositionally biased region" description="Basic and acidic residues" evidence="1">
    <location>
        <begin position="463"/>
        <end position="486"/>
    </location>
</feature>
<dbReference type="EMBL" id="JMSE01000933">
    <property type="protein sequence ID" value="KDN66439.1"/>
    <property type="molecule type" value="Genomic_DNA"/>
</dbReference>
<sequence>MDHSPAQQSQVGLNPRRASSASLSEHRSNVDSFQDNKDQSSANTTVKSAENIGGRSIRSAIKVSWEKTLSKILGKQARPGIILDVKPALGPDVVNKENSDFPERRDNRFDELLNRSHPLKLQPSESVTDVNVTSSYHDKKKGLLKRRSLGNIFGSVRSRNTLKKGSKSPEALANTMGSSLSTQSLAKDPTTFDSAPPILPHLPPSGDLRSSIQVNLGPDPEKSSIDPSAQYLRNSTPTRPHRRDQAVQTPLTSITERADVKGKGTHNLSLPGMVDLHTGHELVWNTSTNPGALSVPKCNTLASGSVAKPPLGRTRSGQLVRVSPANENVDSKDTKRTRDLQIPRIGRQQEVRRSLKGDQVHIYCGKEIFWIPEAKYQSMGEASTSAATTRNGAINYATAGKGSEDSVTVGTDIANMPSDSDSKNLKRKAKSLTFVRQLEIQPRGSSLTAPRRVSFAIDQRGTGSDHGDTKSLHDLDDTSVNTRKDE</sequence>
<name>A0A066XFK1_COLSU</name>
<evidence type="ECO:0000256" key="1">
    <source>
        <dbReference type="SAM" id="MobiDB-lite"/>
    </source>
</evidence>
<dbReference type="OrthoDB" id="4844996at2759"/>
<feature type="region of interest" description="Disordered" evidence="1">
    <location>
        <begin position="160"/>
        <end position="266"/>
    </location>
</feature>
<accession>A0A066XFK1</accession>
<protein>
    <submittedName>
        <fullName evidence="2">Uncharacterized protein</fullName>
    </submittedName>
</protein>
<reference evidence="3" key="1">
    <citation type="journal article" date="2014" name="Genome Announc.">
        <title>Draft genome sequence of Colletotrichum sublineola, a destructive pathogen of cultivated sorghum.</title>
        <authorList>
            <person name="Baroncelli R."/>
            <person name="Sanz-Martin J.M."/>
            <person name="Rech G.E."/>
            <person name="Sukno S.A."/>
            <person name="Thon M.R."/>
        </authorList>
    </citation>
    <scope>NUCLEOTIDE SEQUENCE [LARGE SCALE GENOMIC DNA]</scope>
    <source>
        <strain evidence="3">TX430BB</strain>
    </source>
</reference>
<feature type="compositionally biased region" description="Polar residues" evidence="1">
    <location>
        <begin position="246"/>
        <end position="255"/>
    </location>
</feature>
<feature type="region of interest" description="Disordered" evidence="1">
    <location>
        <begin position="1"/>
        <end position="53"/>
    </location>
</feature>
<organism evidence="2 3">
    <name type="scientific">Colletotrichum sublineola</name>
    <name type="common">Sorghum anthracnose fungus</name>
    <dbReference type="NCBI Taxonomy" id="1173701"/>
    <lineage>
        <taxon>Eukaryota</taxon>
        <taxon>Fungi</taxon>
        <taxon>Dikarya</taxon>
        <taxon>Ascomycota</taxon>
        <taxon>Pezizomycotina</taxon>
        <taxon>Sordariomycetes</taxon>
        <taxon>Hypocreomycetidae</taxon>
        <taxon>Glomerellales</taxon>
        <taxon>Glomerellaceae</taxon>
        <taxon>Colletotrichum</taxon>
        <taxon>Colletotrichum graminicola species complex</taxon>
    </lineage>
</organism>
<dbReference type="eggNOG" id="ENOG502R9KU">
    <property type="taxonomic scope" value="Eukaryota"/>
</dbReference>
<comment type="caution">
    <text evidence="2">The sequence shown here is derived from an EMBL/GenBank/DDBJ whole genome shotgun (WGS) entry which is preliminary data.</text>
</comment>
<evidence type="ECO:0000313" key="3">
    <source>
        <dbReference type="Proteomes" id="UP000027238"/>
    </source>
</evidence>
<feature type="compositionally biased region" description="Polar residues" evidence="1">
    <location>
        <begin position="39"/>
        <end position="48"/>
    </location>
</feature>
<feature type="region of interest" description="Disordered" evidence="1">
    <location>
        <begin position="304"/>
        <end position="336"/>
    </location>
</feature>
<proteinExistence type="predicted"/>